<accession>A0ACB8BBX2</accession>
<proteinExistence type="predicted"/>
<comment type="caution">
    <text evidence="1">The sequence shown here is derived from an EMBL/GenBank/DDBJ whole genome shotgun (WGS) entry which is preliminary data.</text>
</comment>
<keyword evidence="2" id="KW-1185">Reference proteome</keyword>
<protein>
    <submittedName>
        <fullName evidence="1">Uncharacterized protein</fullName>
    </submittedName>
</protein>
<evidence type="ECO:0000313" key="2">
    <source>
        <dbReference type="Proteomes" id="UP000790709"/>
    </source>
</evidence>
<evidence type="ECO:0000313" key="1">
    <source>
        <dbReference type="EMBL" id="KAH7922974.1"/>
    </source>
</evidence>
<name>A0ACB8BBX2_9AGAM</name>
<gene>
    <name evidence="1" type="ORF">BV22DRAFT_616653</name>
</gene>
<dbReference type="EMBL" id="MU266466">
    <property type="protein sequence ID" value="KAH7922974.1"/>
    <property type="molecule type" value="Genomic_DNA"/>
</dbReference>
<reference evidence="1" key="1">
    <citation type="journal article" date="2021" name="New Phytol.">
        <title>Evolutionary innovations through gain and loss of genes in the ectomycorrhizal Boletales.</title>
        <authorList>
            <person name="Wu G."/>
            <person name="Miyauchi S."/>
            <person name="Morin E."/>
            <person name="Kuo A."/>
            <person name="Drula E."/>
            <person name="Varga T."/>
            <person name="Kohler A."/>
            <person name="Feng B."/>
            <person name="Cao Y."/>
            <person name="Lipzen A."/>
            <person name="Daum C."/>
            <person name="Hundley H."/>
            <person name="Pangilinan J."/>
            <person name="Johnson J."/>
            <person name="Barry K."/>
            <person name="LaButti K."/>
            <person name="Ng V."/>
            <person name="Ahrendt S."/>
            <person name="Min B."/>
            <person name="Choi I.G."/>
            <person name="Park H."/>
            <person name="Plett J.M."/>
            <person name="Magnuson J."/>
            <person name="Spatafora J.W."/>
            <person name="Nagy L.G."/>
            <person name="Henrissat B."/>
            <person name="Grigoriev I.V."/>
            <person name="Yang Z.L."/>
            <person name="Xu J."/>
            <person name="Martin F.M."/>
        </authorList>
    </citation>
    <scope>NUCLEOTIDE SEQUENCE</scope>
    <source>
        <strain evidence="1">KUC20120723A-06</strain>
    </source>
</reference>
<organism evidence="1 2">
    <name type="scientific">Leucogyrophana mollusca</name>
    <dbReference type="NCBI Taxonomy" id="85980"/>
    <lineage>
        <taxon>Eukaryota</taxon>
        <taxon>Fungi</taxon>
        <taxon>Dikarya</taxon>
        <taxon>Basidiomycota</taxon>
        <taxon>Agaricomycotina</taxon>
        <taxon>Agaricomycetes</taxon>
        <taxon>Agaricomycetidae</taxon>
        <taxon>Boletales</taxon>
        <taxon>Boletales incertae sedis</taxon>
        <taxon>Leucogyrophana</taxon>
    </lineage>
</organism>
<sequence length="75" mass="8633">MRISKAKAPWPSFSWISLKSRCIVGQVRRYYCHWHRVLHPTTPCMLSIRRALRWASGGLSVLACLHDGVHFLIAC</sequence>
<dbReference type="Proteomes" id="UP000790709">
    <property type="component" value="Unassembled WGS sequence"/>
</dbReference>